<evidence type="ECO:0000256" key="1">
    <source>
        <dbReference type="SAM" id="Phobius"/>
    </source>
</evidence>
<dbReference type="EMBL" id="FAOP01000003">
    <property type="protein sequence ID" value="CUU02945.1"/>
    <property type="molecule type" value="Genomic_DNA"/>
</dbReference>
<dbReference type="Proteomes" id="UP000182011">
    <property type="component" value="Unassembled WGS sequence"/>
</dbReference>
<dbReference type="Pfam" id="PF13490">
    <property type="entry name" value="zf-HC2"/>
    <property type="match status" value="1"/>
</dbReference>
<keyword evidence="3" id="KW-0862">Zinc</keyword>
<evidence type="ECO:0000313" key="3">
    <source>
        <dbReference type="EMBL" id="CUU02945.1"/>
    </source>
</evidence>
<protein>
    <submittedName>
        <fullName evidence="3">Putative zinc-finger</fullName>
    </submittedName>
</protein>
<accession>A0A0S4MYD3</accession>
<sequence>MDCRQTREFLSALVDNEEIDSQTKQKVEEHIWRCATCRTELELEKKTKETIKAKVKIIPVPNELITSVLNQLKILQNGYAQSLESPRELNPTPKPWLEIAFSLGIAIVTLSLAFLFVSVYGKKMTQRELIRKEVSALVNHFDSIAQGFAKPEVLSTDPAYVKNAILSKASFTPVFLNIPEFEIVGASIKDPHLRSGNPRCVNLIYRKGERLILIHQAPMSSAPMHDEIKKRILKGEWIYDTITDDSFVIWGTNELVCCAISNLPKEELEQVLKQTK</sequence>
<accession>A0A0P1LHR4</accession>
<accession>A0A0P1LXR4</accession>
<accession>A0A0N7MY91</accession>
<dbReference type="STRING" id="1633631.GCA_001442925_00648"/>
<dbReference type="AlphaFoldDB" id="A0A0P1LHR4"/>
<accession>A0A0P1LN61</accession>
<organism evidence="3 4">
    <name type="scientific">Candidatus Kryptonium thompsonii</name>
    <dbReference type="NCBI Taxonomy" id="1633631"/>
    <lineage>
        <taxon>Bacteria</taxon>
        <taxon>Pseudomonadati</taxon>
        <taxon>Candidatus Kryptoniota</taxon>
        <taxon>Candidatus Kryptonium</taxon>
    </lineage>
</organism>
<keyword evidence="3" id="KW-0863">Zinc-finger</keyword>
<evidence type="ECO:0000313" key="4">
    <source>
        <dbReference type="Proteomes" id="UP000182011"/>
    </source>
</evidence>
<accession>A0A0P1LSR2</accession>
<proteinExistence type="predicted"/>
<accession>A0A0P1MS99</accession>
<dbReference type="GO" id="GO:0008270">
    <property type="term" value="F:zinc ion binding"/>
    <property type="evidence" value="ECO:0007669"/>
    <property type="project" value="UniProtKB-KW"/>
</dbReference>
<accession>A0A0P1LG83</accession>
<dbReference type="RefSeq" id="WP_047134030.1">
    <property type="nucleotide sequence ID" value="NZ_CZVJ01000012.1"/>
</dbReference>
<evidence type="ECO:0000259" key="2">
    <source>
        <dbReference type="Pfam" id="PF13490"/>
    </source>
</evidence>
<accession>A0A0P1LAR0</accession>
<accession>A0A0N7MNT1</accession>
<keyword evidence="1" id="KW-0472">Membrane</keyword>
<keyword evidence="3" id="KW-0479">Metal-binding</keyword>
<keyword evidence="1" id="KW-1133">Transmembrane helix</keyword>
<name>A0A0P1LHR4_9BACT</name>
<feature type="domain" description="Putative zinc-finger" evidence="2">
    <location>
        <begin position="3"/>
        <end position="38"/>
    </location>
</feature>
<dbReference type="InterPro" id="IPR027383">
    <property type="entry name" value="Znf_put"/>
</dbReference>
<gene>
    <name evidence="3" type="ORF">JGI4_00648</name>
</gene>
<feature type="transmembrane region" description="Helical" evidence="1">
    <location>
        <begin position="99"/>
        <end position="121"/>
    </location>
</feature>
<reference evidence="4" key="1">
    <citation type="submission" date="2015-11" db="EMBL/GenBank/DDBJ databases">
        <authorList>
            <person name="Varghese N."/>
        </authorList>
    </citation>
    <scope>NUCLEOTIDE SEQUENCE [LARGE SCALE GENOMIC DNA]</scope>
</reference>
<keyword evidence="1" id="KW-0812">Transmembrane</keyword>
<accession>A0A0P1L8K1</accession>